<organism evidence="1 2">
    <name type="scientific">Parablautia muri</name>
    <dbReference type="NCBI Taxonomy" id="2320879"/>
    <lineage>
        <taxon>Bacteria</taxon>
        <taxon>Bacillati</taxon>
        <taxon>Bacillota</taxon>
        <taxon>Clostridia</taxon>
        <taxon>Lachnospirales</taxon>
        <taxon>Lachnospiraceae</taxon>
        <taxon>Parablautia</taxon>
    </lineage>
</organism>
<dbReference type="Proteomes" id="UP001154420">
    <property type="component" value="Unassembled WGS sequence"/>
</dbReference>
<dbReference type="Gene3D" id="2.60.40.1500">
    <property type="entry name" value="Glycosyl hydrolase domain, family 39"/>
    <property type="match status" value="1"/>
</dbReference>
<dbReference type="EMBL" id="QZDT01000007">
    <property type="protein sequence ID" value="NBJ92304.1"/>
    <property type="molecule type" value="Genomic_DNA"/>
</dbReference>
<protein>
    <submittedName>
        <fullName evidence="1">Uncharacterized protein</fullName>
    </submittedName>
</protein>
<proteinExistence type="predicted"/>
<comment type="caution">
    <text evidence="1">The sequence shown here is derived from an EMBL/GenBank/DDBJ whole genome shotgun (WGS) entry which is preliminary data.</text>
</comment>
<evidence type="ECO:0000313" key="2">
    <source>
        <dbReference type="Proteomes" id="UP001154420"/>
    </source>
</evidence>
<dbReference type="SUPFAM" id="SSF51011">
    <property type="entry name" value="Glycosyl hydrolase domain"/>
    <property type="match status" value="1"/>
</dbReference>
<reference evidence="1" key="1">
    <citation type="submission" date="2018-09" db="EMBL/GenBank/DDBJ databases">
        <title>Murine metabolic-syndrome-specific gut microbial biobank.</title>
        <authorList>
            <person name="Liu C."/>
        </authorList>
    </citation>
    <scope>NUCLEOTIDE SEQUENCE</scope>
    <source>
        <strain evidence="1">D42-62</strain>
    </source>
</reference>
<gene>
    <name evidence="1" type="ORF">D5281_06765</name>
</gene>
<accession>A0A9X5GRG1</accession>
<evidence type="ECO:0000313" key="1">
    <source>
        <dbReference type="EMBL" id="NBJ92304.1"/>
    </source>
</evidence>
<dbReference type="AlphaFoldDB" id="A0A9X5GRG1"/>
<keyword evidence="2" id="KW-1185">Reference proteome</keyword>
<sequence length="164" mass="19545">MENRISQAVSVEEQHTIDRYYGFEQKGTRSFQVHLKNMPAGTYLKRIFSISREHGSSYDVWMSQGAPDFRGSQQINYLSNISTFHVHYEPLHITEEDEWIASTVLDEHEVQLILIEKNRNHDFDVFLSRFVLYSCKTNRVLIYKRFNLIFLFMSTDRRNLLIFI</sequence>
<name>A0A9X5GRG1_9FIRM</name>